<proteinExistence type="predicted"/>
<dbReference type="STRING" id="1314776.A0A166FJR2"/>
<sequence>MTANDVQEPATAYSNDEDGSTDETPLLVSQENGQDEDEVNPGELTFDEDVAGGLGRHLGIVSCTMLIVGRIIGVGIFSMPGLILGSVGSVGASLAIWVVGFILSFCGLFVYLELGTTFPRSGAEKVYLEAMYPRPKYLTTVIFAAHAILLGFTASGCIIFASNILIALGIQPQLWVVRGIALGVIIFVTLVHGLTPRFGVHLMNALSFFKLFLVSFIVVTGFVVMGGGTRVKDPMANFRDLFAGSSPNSNDYATAMFKVLNAYAGWGNVNNVLNEVRDPIRTLKISGPLGLGICATLFLLANIAYFAAASKEEILDSGITVASLFFQKVFGEHAQRALTVFVALSALGNVLTITFAAARVNQELAKEGVPLPFGNKFWASNWPTGKSPMPALIIHLIPSVLVIVFPPPKVVYPFILNVEGYPAQIIHFFIIVGLFYLRYTKPHIRRPFKVGWPFAVFYFIAACFLMVAPFLPPANGVGDTPPLPYWLYCVVGIAVLFSGVLYWAGWRIILPRVFGYELIPRKETLSDGTVVTLFSQRRVEKK</sequence>
<feature type="transmembrane region" description="Helical" evidence="6">
    <location>
        <begin position="175"/>
        <end position="194"/>
    </location>
</feature>
<dbReference type="InterPro" id="IPR002293">
    <property type="entry name" value="AA/rel_permease1"/>
</dbReference>
<dbReference type="AlphaFoldDB" id="A0A166FJR2"/>
<feature type="transmembrane region" description="Helical" evidence="6">
    <location>
        <begin position="58"/>
        <end position="78"/>
    </location>
</feature>
<evidence type="ECO:0000256" key="1">
    <source>
        <dbReference type="ARBA" id="ARBA00004141"/>
    </source>
</evidence>
<keyword evidence="8" id="KW-1185">Reference proteome</keyword>
<dbReference type="PANTHER" id="PTHR11785:SF382">
    <property type="entry name" value="LOW-AFFINITY METHIONINE PERMEASE"/>
    <property type="match status" value="1"/>
</dbReference>
<feature type="transmembrane region" description="Helical" evidence="6">
    <location>
        <begin position="421"/>
        <end position="439"/>
    </location>
</feature>
<feature type="transmembrane region" description="Helical" evidence="6">
    <location>
        <begin position="483"/>
        <end position="504"/>
    </location>
</feature>
<feature type="transmembrane region" description="Helical" evidence="6">
    <location>
        <begin position="141"/>
        <end position="168"/>
    </location>
</feature>
<evidence type="ECO:0000256" key="2">
    <source>
        <dbReference type="ARBA" id="ARBA00022692"/>
    </source>
</evidence>
<dbReference type="GO" id="GO:0015179">
    <property type="term" value="F:L-amino acid transmembrane transporter activity"/>
    <property type="evidence" value="ECO:0007669"/>
    <property type="project" value="TreeGrafter"/>
</dbReference>
<feature type="transmembrane region" description="Helical" evidence="6">
    <location>
        <begin position="206"/>
        <end position="225"/>
    </location>
</feature>
<feature type="transmembrane region" description="Helical" evidence="6">
    <location>
        <begin position="289"/>
        <end position="308"/>
    </location>
</feature>
<keyword evidence="2 6" id="KW-0812">Transmembrane</keyword>
<evidence type="ECO:0000256" key="5">
    <source>
        <dbReference type="SAM" id="MobiDB-lite"/>
    </source>
</evidence>
<dbReference type="Gene3D" id="1.20.1740.10">
    <property type="entry name" value="Amino acid/polyamine transporter I"/>
    <property type="match status" value="1"/>
</dbReference>
<dbReference type="InterPro" id="IPR050598">
    <property type="entry name" value="AminoAcid_Transporter"/>
</dbReference>
<keyword evidence="4 6" id="KW-0472">Membrane</keyword>
<organism evidence="7 8">
    <name type="scientific">Sistotremastrum suecicum HHB10207 ss-3</name>
    <dbReference type="NCBI Taxonomy" id="1314776"/>
    <lineage>
        <taxon>Eukaryota</taxon>
        <taxon>Fungi</taxon>
        <taxon>Dikarya</taxon>
        <taxon>Basidiomycota</taxon>
        <taxon>Agaricomycotina</taxon>
        <taxon>Agaricomycetes</taxon>
        <taxon>Sistotremastrales</taxon>
        <taxon>Sistotremastraceae</taxon>
        <taxon>Sistotremastrum</taxon>
    </lineage>
</organism>
<gene>
    <name evidence="7" type="ORF">SISSUDRAFT_1060069</name>
</gene>
<dbReference type="GO" id="GO:0016020">
    <property type="term" value="C:membrane"/>
    <property type="evidence" value="ECO:0007669"/>
    <property type="project" value="UniProtKB-SubCell"/>
</dbReference>
<name>A0A166FJR2_9AGAM</name>
<evidence type="ECO:0000313" key="8">
    <source>
        <dbReference type="Proteomes" id="UP000076798"/>
    </source>
</evidence>
<accession>A0A166FJR2</accession>
<comment type="subcellular location">
    <subcellularLocation>
        <location evidence="1">Membrane</location>
        <topology evidence="1">Multi-pass membrane protein</topology>
    </subcellularLocation>
</comment>
<dbReference type="OrthoDB" id="5982228at2759"/>
<feature type="transmembrane region" description="Helical" evidence="6">
    <location>
        <begin position="392"/>
        <end position="415"/>
    </location>
</feature>
<keyword evidence="3 6" id="KW-1133">Transmembrane helix</keyword>
<reference evidence="7 8" key="1">
    <citation type="journal article" date="2016" name="Mol. Biol. Evol.">
        <title>Comparative Genomics of Early-Diverging Mushroom-Forming Fungi Provides Insights into the Origins of Lignocellulose Decay Capabilities.</title>
        <authorList>
            <person name="Nagy L.G."/>
            <person name="Riley R."/>
            <person name="Tritt A."/>
            <person name="Adam C."/>
            <person name="Daum C."/>
            <person name="Floudas D."/>
            <person name="Sun H."/>
            <person name="Yadav J.S."/>
            <person name="Pangilinan J."/>
            <person name="Larsson K.H."/>
            <person name="Matsuura K."/>
            <person name="Barry K."/>
            <person name="Labutti K."/>
            <person name="Kuo R."/>
            <person name="Ohm R.A."/>
            <person name="Bhattacharya S.S."/>
            <person name="Shirouzu T."/>
            <person name="Yoshinaga Y."/>
            <person name="Martin F.M."/>
            <person name="Grigoriev I.V."/>
            <person name="Hibbett D.S."/>
        </authorList>
    </citation>
    <scope>NUCLEOTIDE SEQUENCE [LARGE SCALE GENOMIC DNA]</scope>
    <source>
        <strain evidence="7 8">HHB10207 ss-3</strain>
    </source>
</reference>
<evidence type="ECO:0000256" key="4">
    <source>
        <dbReference type="ARBA" id="ARBA00023136"/>
    </source>
</evidence>
<dbReference type="PIRSF" id="PIRSF006060">
    <property type="entry name" value="AA_transporter"/>
    <property type="match status" value="1"/>
</dbReference>
<feature type="transmembrane region" description="Helical" evidence="6">
    <location>
        <begin position="451"/>
        <end position="471"/>
    </location>
</feature>
<feature type="region of interest" description="Disordered" evidence="5">
    <location>
        <begin position="1"/>
        <end position="40"/>
    </location>
</feature>
<evidence type="ECO:0000256" key="3">
    <source>
        <dbReference type="ARBA" id="ARBA00022989"/>
    </source>
</evidence>
<feature type="transmembrane region" description="Helical" evidence="6">
    <location>
        <begin position="90"/>
        <end position="112"/>
    </location>
</feature>
<dbReference type="Pfam" id="PF13520">
    <property type="entry name" value="AA_permease_2"/>
    <property type="match status" value="1"/>
</dbReference>
<protein>
    <submittedName>
        <fullName evidence="7">High affinity methionine permease</fullName>
    </submittedName>
</protein>
<evidence type="ECO:0000313" key="7">
    <source>
        <dbReference type="EMBL" id="KZT40723.1"/>
    </source>
</evidence>
<dbReference type="PANTHER" id="PTHR11785">
    <property type="entry name" value="AMINO ACID TRANSPORTER"/>
    <property type="match status" value="1"/>
</dbReference>
<dbReference type="EMBL" id="KV428029">
    <property type="protein sequence ID" value="KZT40723.1"/>
    <property type="molecule type" value="Genomic_DNA"/>
</dbReference>
<dbReference type="Proteomes" id="UP000076798">
    <property type="component" value="Unassembled WGS sequence"/>
</dbReference>
<feature type="transmembrane region" description="Helical" evidence="6">
    <location>
        <begin position="337"/>
        <end position="358"/>
    </location>
</feature>
<evidence type="ECO:0000256" key="6">
    <source>
        <dbReference type="SAM" id="Phobius"/>
    </source>
</evidence>